<feature type="domain" description="Methyltransferase type 11" evidence="1">
    <location>
        <begin position="51"/>
        <end position="140"/>
    </location>
</feature>
<dbReference type="AlphaFoldDB" id="A0A0P1E229"/>
<dbReference type="PANTHER" id="PTHR43861">
    <property type="entry name" value="TRANS-ACONITATE 2-METHYLTRANSFERASE-RELATED"/>
    <property type="match status" value="1"/>
</dbReference>
<dbReference type="GO" id="GO:0032259">
    <property type="term" value="P:methylation"/>
    <property type="evidence" value="ECO:0007669"/>
    <property type="project" value="UniProtKB-KW"/>
</dbReference>
<dbReference type="CDD" id="cd02440">
    <property type="entry name" value="AdoMet_MTases"/>
    <property type="match status" value="1"/>
</dbReference>
<dbReference type="GO" id="GO:0008757">
    <property type="term" value="F:S-adenosylmethionine-dependent methyltransferase activity"/>
    <property type="evidence" value="ECO:0007669"/>
    <property type="project" value="InterPro"/>
</dbReference>
<keyword evidence="2" id="KW-0808">Transferase</keyword>
<dbReference type="SUPFAM" id="SSF53335">
    <property type="entry name" value="S-adenosyl-L-methionine-dependent methyltransferases"/>
    <property type="match status" value="1"/>
</dbReference>
<organism evidence="2 3">
    <name type="scientific">Ruegeria atlantica</name>
    <dbReference type="NCBI Taxonomy" id="81569"/>
    <lineage>
        <taxon>Bacteria</taxon>
        <taxon>Pseudomonadati</taxon>
        <taxon>Pseudomonadota</taxon>
        <taxon>Alphaproteobacteria</taxon>
        <taxon>Rhodobacterales</taxon>
        <taxon>Roseobacteraceae</taxon>
        <taxon>Ruegeria</taxon>
    </lineage>
</organism>
<gene>
    <name evidence="2" type="ORF">RUM4293_00896</name>
</gene>
<dbReference type="PANTHER" id="PTHR43861:SF1">
    <property type="entry name" value="TRANS-ACONITATE 2-METHYLTRANSFERASE"/>
    <property type="match status" value="1"/>
</dbReference>
<proteinExistence type="predicted"/>
<evidence type="ECO:0000313" key="2">
    <source>
        <dbReference type="EMBL" id="CUH42011.1"/>
    </source>
</evidence>
<dbReference type="Gene3D" id="3.40.50.150">
    <property type="entry name" value="Vaccinia Virus protein VP39"/>
    <property type="match status" value="1"/>
</dbReference>
<name>A0A0P1E229_9RHOB</name>
<evidence type="ECO:0000313" key="3">
    <source>
        <dbReference type="Proteomes" id="UP000050786"/>
    </source>
</evidence>
<keyword evidence="3" id="KW-1185">Reference proteome</keyword>
<dbReference type="EMBL" id="CYPS01000011">
    <property type="protein sequence ID" value="CUH42011.1"/>
    <property type="molecule type" value="Genomic_DNA"/>
</dbReference>
<protein>
    <submittedName>
        <fullName evidence="2">Trans-aconitate 2-methyltransferase</fullName>
    </submittedName>
</protein>
<sequence>MNVQIADRVQRSFSRSFRSYHGSASQQAKIADRLVHEMRAGGAPHRFATGLEFGCGTGHLTHRVCGAFDIGQLTVNDLSPEAAETATAVGADFLCGDAKIVEWPFQPKLITSASMVQWLHDPATFLQRAAKALAPGGWLAVSGFGPEQYRELVKVGSTAKAPGLCRSEDLAAAVEGQLEIISCGENLSALHFDTPRGVLNHLRRTGVNGRAQKAWTKTSLAQFSEHYVRHFGDDDGVTLTYNPTWIVARKHG</sequence>
<dbReference type="InterPro" id="IPR013216">
    <property type="entry name" value="Methyltransf_11"/>
</dbReference>
<dbReference type="RefSeq" id="WP_058272129.1">
    <property type="nucleotide sequence ID" value="NZ_CYPS01000011.1"/>
</dbReference>
<reference evidence="3" key="1">
    <citation type="submission" date="2015-09" db="EMBL/GenBank/DDBJ databases">
        <authorList>
            <person name="Rodrigo-Torres L."/>
            <person name="Arahal D.R."/>
        </authorList>
    </citation>
    <scope>NUCLEOTIDE SEQUENCE [LARGE SCALE GENOMIC DNA]</scope>
    <source>
        <strain evidence="3">CECT 4293</strain>
    </source>
</reference>
<keyword evidence="2" id="KW-0489">Methyltransferase</keyword>
<accession>A0A0P1E229</accession>
<dbReference type="InterPro" id="IPR029063">
    <property type="entry name" value="SAM-dependent_MTases_sf"/>
</dbReference>
<evidence type="ECO:0000259" key="1">
    <source>
        <dbReference type="Pfam" id="PF08241"/>
    </source>
</evidence>
<dbReference type="Pfam" id="PF08241">
    <property type="entry name" value="Methyltransf_11"/>
    <property type="match status" value="1"/>
</dbReference>
<dbReference type="Proteomes" id="UP000050786">
    <property type="component" value="Unassembled WGS sequence"/>
</dbReference>